<dbReference type="AlphaFoldDB" id="A0A8J8N9S0"/>
<reference evidence="1" key="1">
    <citation type="submission" date="2019-06" db="EMBL/GenBank/DDBJ databases">
        <authorList>
            <person name="Zheng W."/>
        </authorList>
    </citation>
    <scope>NUCLEOTIDE SEQUENCE</scope>
    <source>
        <strain evidence="1">QDHG01</strain>
    </source>
</reference>
<name>A0A8J8N9S0_HALGN</name>
<sequence>MCDSCDAGMYLMPTEYLYQDPLLGTTYKKRNRVCVPDCNAANSAMVNNPETLRREFLGQYCQFGNYTHGCLRSHRNGELTQILSHLETAHDFPFKLWQVDNPSTYSVSVLTTTYALAQTDAQNCLLRNVISDPLFPTFSHCILCTPQYFSQNYTTHFENRVVYNQIGQPVGREVNGQRGNSCVRQCRPGKYQRVTMLQEEQEVSEVQSEYGIGRGICANCSDKREMLAASHAQLEATKDAQLADTAMAQKQLTLRQ</sequence>
<evidence type="ECO:0000313" key="1">
    <source>
        <dbReference type="EMBL" id="TNV70977.1"/>
    </source>
</evidence>
<protein>
    <submittedName>
        <fullName evidence="1">Uncharacterized protein</fullName>
    </submittedName>
</protein>
<dbReference type="Proteomes" id="UP000785679">
    <property type="component" value="Unassembled WGS sequence"/>
</dbReference>
<accession>A0A8J8N9S0</accession>
<evidence type="ECO:0000313" key="2">
    <source>
        <dbReference type="Proteomes" id="UP000785679"/>
    </source>
</evidence>
<dbReference type="EMBL" id="RRYP01031362">
    <property type="protein sequence ID" value="TNV70977.1"/>
    <property type="molecule type" value="Genomic_DNA"/>
</dbReference>
<proteinExistence type="predicted"/>
<comment type="caution">
    <text evidence="1">The sequence shown here is derived from an EMBL/GenBank/DDBJ whole genome shotgun (WGS) entry which is preliminary data.</text>
</comment>
<organism evidence="1 2">
    <name type="scientific">Halteria grandinella</name>
    <dbReference type="NCBI Taxonomy" id="5974"/>
    <lineage>
        <taxon>Eukaryota</taxon>
        <taxon>Sar</taxon>
        <taxon>Alveolata</taxon>
        <taxon>Ciliophora</taxon>
        <taxon>Intramacronucleata</taxon>
        <taxon>Spirotrichea</taxon>
        <taxon>Stichotrichia</taxon>
        <taxon>Sporadotrichida</taxon>
        <taxon>Halteriidae</taxon>
        <taxon>Halteria</taxon>
    </lineage>
</organism>
<gene>
    <name evidence="1" type="ORF">FGO68_gene10019</name>
</gene>
<keyword evidence="2" id="KW-1185">Reference proteome</keyword>